<sequence>MRLSQFNSLIADEFGVAYSAVIRRDLVLGDLGDLTADKAIASGFDPKEVWLAVCHTAGVPKERWHGLNKHSKKDTPK</sequence>
<organism evidence="1">
    <name type="scientific">freshwater metagenome</name>
    <dbReference type="NCBI Taxonomy" id="449393"/>
    <lineage>
        <taxon>unclassified sequences</taxon>
        <taxon>metagenomes</taxon>
        <taxon>ecological metagenomes</taxon>
    </lineage>
</organism>
<dbReference type="AlphaFoldDB" id="A0A6J7K9N1"/>
<accession>A0A6J7K9N1</accession>
<reference evidence="1" key="1">
    <citation type="submission" date="2020-05" db="EMBL/GenBank/DDBJ databases">
        <authorList>
            <person name="Chiriac C."/>
            <person name="Salcher M."/>
            <person name="Ghai R."/>
            <person name="Kavagutti S V."/>
        </authorList>
    </citation>
    <scope>NUCLEOTIDE SEQUENCE</scope>
</reference>
<dbReference type="Pfam" id="PF11248">
    <property type="entry name" value="DUF3046"/>
    <property type="match status" value="1"/>
</dbReference>
<gene>
    <name evidence="1" type="ORF">UFOPK3837_00474</name>
</gene>
<evidence type="ECO:0000313" key="1">
    <source>
        <dbReference type="EMBL" id="CAB4951653.1"/>
    </source>
</evidence>
<proteinExistence type="predicted"/>
<name>A0A6J7K9N1_9ZZZZ</name>
<dbReference type="EMBL" id="CAFBNO010000012">
    <property type="protein sequence ID" value="CAB4951653.1"/>
    <property type="molecule type" value="Genomic_DNA"/>
</dbReference>
<dbReference type="InterPro" id="IPR021408">
    <property type="entry name" value="DUF3046"/>
</dbReference>
<protein>
    <submittedName>
        <fullName evidence="1">Unannotated protein</fullName>
    </submittedName>
</protein>